<evidence type="ECO:0000256" key="2">
    <source>
        <dbReference type="ARBA" id="ARBA00022670"/>
    </source>
</evidence>
<dbReference type="HOGENOM" id="CLU_020120_1_2_9"/>
<evidence type="ECO:0000256" key="4">
    <source>
        <dbReference type="ARBA" id="ARBA00022825"/>
    </source>
</evidence>
<dbReference type="Gene3D" id="2.40.10.10">
    <property type="entry name" value="Trypsin-like serine proteases"/>
    <property type="match status" value="2"/>
</dbReference>
<dbReference type="eggNOG" id="COG0265">
    <property type="taxonomic scope" value="Bacteria"/>
</dbReference>
<evidence type="ECO:0000259" key="6">
    <source>
        <dbReference type="PROSITE" id="PS50106"/>
    </source>
</evidence>
<name>D9QQ40_ACEAZ</name>
<feature type="domain" description="PDZ" evidence="6">
    <location>
        <begin position="281"/>
        <end position="361"/>
    </location>
</feature>
<protein>
    <submittedName>
        <fullName evidence="7">HtrA2 peptidase</fullName>
        <ecNumber evidence="7">3.4.21.108</ecNumber>
    </submittedName>
</protein>
<dbReference type="PRINTS" id="PR00834">
    <property type="entry name" value="PROTEASES2C"/>
</dbReference>
<dbReference type="Proteomes" id="UP000001661">
    <property type="component" value="Chromosome"/>
</dbReference>
<evidence type="ECO:0000313" key="7">
    <source>
        <dbReference type="EMBL" id="ADL12631.1"/>
    </source>
</evidence>
<dbReference type="InterPro" id="IPR036034">
    <property type="entry name" value="PDZ_sf"/>
</dbReference>
<dbReference type="InterPro" id="IPR001940">
    <property type="entry name" value="Peptidase_S1C"/>
</dbReference>
<feature type="transmembrane region" description="Helical" evidence="5">
    <location>
        <begin position="12"/>
        <end position="33"/>
    </location>
</feature>
<dbReference type="FunFam" id="2.40.10.10:FF:000001">
    <property type="entry name" value="Periplasmic serine protease DegS"/>
    <property type="match status" value="1"/>
</dbReference>
<dbReference type="EMBL" id="CP002105">
    <property type="protein sequence ID" value="ADL12631.1"/>
    <property type="molecule type" value="Genomic_DNA"/>
</dbReference>
<keyword evidence="8" id="KW-1185">Reference proteome</keyword>
<dbReference type="PANTHER" id="PTHR22939">
    <property type="entry name" value="SERINE PROTEASE FAMILY S1C HTRA-RELATED"/>
    <property type="match status" value="1"/>
</dbReference>
<proteinExistence type="inferred from homology"/>
<evidence type="ECO:0000256" key="1">
    <source>
        <dbReference type="ARBA" id="ARBA00010541"/>
    </source>
</evidence>
<dbReference type="GO" id="GO:0006508">
    <property type="term" value="P:proteolysis"/>
    <property type="evidence" value="ECO:0007669"/>
    <property type="project" value="UniProtKB-KW"/>
</dbReference>
<dbReference type="Pfam" id="PF13365">
    <property type="entry name" value="Trypsin_2"/>
    <property type="match status" value="1"/>
</dbReference>
<dbReference type="InterPro" id="IPR043504">
    <property type="entry name" value="Peptidase_S1_PA_chymotrypsin"/>
</dbReference>
<dbReference type="KEGG" id="aar:Acear_1108"/>
<keyword evidence="5" id="KW-1133">Transmembrane helix</keyword>
<dbReference type="InterPro" id="IPR009003">
    <property type="entry name" value="Peptidase_S1_PA"/>
</dbReference>
<dbReference type="SUPFAM" id="SSF50156">
    <property type="entry name" value="PDZ domain-like"/>
    <property type="match status" value="1"/>
</dbReference>
<keyword evidence="5" id="KW-0812">Transmembrane</keyword>
<dbReference type="EC" id="3.4.21.108" evidence="7"/>
<gene>
    <name evidence="7" type="ordered locus">Acear_1108</name>
</gene>
<keyword evidence="5" id="KW-0472">Membrane</keyword>
<dbReference type="CDD" id="cd10839">
    <property type="entry name" value="cpPDZ1_DegP-like"/>
    <property type="match status" value="1"/>
</dbReference>
<keyword evidence="3 7" id="KW-0378">Hydrolase</keyword>
<keyword evidence="4" id="KW-0720">Serine protease</keyword>
<dbReference type="Pfam" id="PF13180">
    <property type="entry name" value="PDZ_2"/>
    <property type="match status" value="1"/>
</dbReference>
<dbReference type="STRING" id="574087.Acear_1108"/>
<keyword evidence="2" id="KW-0645">Protease</keyword>
<dbReference type="PANTHER" id="PTHR22939:SF129">
    <property type="entry name" value="SERINE PROTEASE HTRA2, MITOCHONDRIAL"/>
    <property type="match status" value="1"/>
</dbReference>
<evidence type="ECO:0000313" key="8">
    <source>
        <dbReference type="Proteomes" id="UP000001661"/>
    </source>
</evidence>
<evidence type="ECO:0000256" key="5">
    <source>
        <dbReference type="SAM" id="Phobius"/>
    </source>
</evidence>
<comment type="similarity">
    <text evidence="1">Belongs to the peptidase S1C family.</text>
</comment>
<dbReference type="SUPFAM" id="SSF50494">
    <property type="entry name" value="Trypsin-like serine proteases"/>
    <property type="match status" value="1"/>
</dbReference>
<dbReference type="AlphaFoldDB" id="D9QQ40"/>
<reference evidence="7 8" key="1">
    <citation type="journal article" date="2010" name="Stand. Genomic Sci.">
        <title>Complete genome sequence of Acetohalobium arabaticum type strain (Z-7288).</title>
        <authorList>
            <person name="Sikorski J."/>
            <person name="Lapidus A."/>
            <person name="Chertkov O."/>
            <person name="Lucas S."/>
            <person name="Copeland A."/>
            <person name="Glavina Del Rio T."/>
            <person name="Nolan M."/>
            <person name="Tice H."/>
            <person name="Cheng J.F."/>
            <person name="Han C."/>
            <person name="Brambilla E."/>
            <person name="Pitluck S."/>
            <person name="Liolios K."/>
            <person name="Ivanova N."/>
            <person name="Mavromatis K."/>
            <person name="Mikhailova N."/>
            <person name="Pati A."/>
            <person name="Bruce D."/>
            <person name="Detter C."/>
            <person name="Tapia R."/>
            <person name="Goodwin L."/>
            <person name="Chen A."/>
            <person name="Palaniappan K."/>
            <person name="Land M."/>
            <person name="Hauser L."/>
            <person name="Chang Y.J."/>
            <person name="Jeffries C.D."/>
            <person name="Rohde M."/>
            <person name="Goker M."/>
            <person name="Spring S."/>
            <person name="Woyke T."/>
            <person name="Bristow J."/>
            <person name="Eisen J.A."/>
            <person name="Markowitz V."/>
            <person name="Hugenholtz P."/>
            <person name="Kyrpides N.C."/>
            <person name="Klenk H.P."/>
        </authorList>
    </citation>
    <scope>NUCLEOTIDE SEQUENCE [LARGE SCALE GENOMIC DNA]</scope>
    <source>
        <strain evidence="8">ATCC 49924 / DSM 5501 / Z-7288</strain>
    </source>
</reference>
<dbReference type="GO" id="GO:0004252">
    <property type="term" value="F:serine-type endopeptidase activity"/>
    <property type="evidence" value="ECO:0007669"/>
    <property type="project" value="InterPro"/>
</dbReference>
<dbReference type="InterPro" id="IPR001478">
    <property type="entry name" value="PDZ"/>
</dbReference>
<dbReference type="PROSITE" id="PS50106">
    <property type="entry name" value="PDZ"/>
    <property type="match status" value="1"/>
</dbReference>
<sequence>MWNNIAVSRKSLIKYLAVIMIGIVVSGGLFIGLSTGQAFAQNEADSTQNVYKSNFFADIASKVDAAVVRINVKVEIDSEKLKENYPFFNDPYFKKFFEQQIPFEGEGNPKFRQGFGTGFIISQDGYILTNEHVIHGAEEVTVKLSDRKEPIKAEVVGTDFSLDLAVLKINVNDKLPAVKLGNSDNIKPGDWTVAIGNPYGLNHTVTVGVISALGRPLRIRQGKKPRVYKNMIQTDAAINPGNSGGPLLNREGQVIGINTAINAQAQGIGFAIPINEAKRVLSDLKQHGKVIRPWMGVYMQPITEEMTEYFNLESTEGALIADIISDSPADKAGLKAGDVIVEINEIAVENPEDVVKLVEKAEVGDKMVLRVLREGYKRFVSVTLDERPKEY</sequence>
<organism evidence="7 8">
    <name type="scientific">Acetohalobium arabaticum (strain ATCC 49924 / DSM 5501 / Z-7288)</name>
    <dbReference type="NCBI Taxonomy" id="574087"/>
    <lineage>
        <taxon>Bacteria</taxon>
        <taxon>Bacillati</taxon>
        <taxon>Bacillota</taxon>
        <taxon>Clostridia</taxon>
        <taxon>Halanaerobiales</taxon>
        <taxon>Halobacteroidaceae</taxon>
        <taxon>Acetohalobium</taxon>
    </lineage>
</organism>
<dbReference type="SMART" id="SM00228">
    <property type="entry name" value="PDZ"/>
    <property type="match status" value="1"/>
</dbReference>
<dbReference type="RefSeq" id="WP_013278077.1">
    <property type="nucleotide sequence ID" value="NC_014378.1"/>
</dbReference>
<evidence type="ECO:0000256" key="3">
    <source>
        <dbReference type="ARBA" id="ARBA00022801"/>
    </source>
</evidence>
<accession>D9QQ40</accession>
<dbReference type="Gene3D" id="2.30.42.10">
    <property type="match status" value="1"/>
</dbReference>
<dbReference type="OrthoDB" id="9758917at2"/>